<evidence type="ECO:0000313" key="3">
    <source>
        <dbReference type="Proteomes" id="UP000053676"/>
    </source>
</evidence>
<feature type="region of interest" description="Disordered" evidence="1">
    <location>
        <begin position="1"/>
        <end position="38"/>
    </location>
</feature>
<feature type="compositionally biased region" description="Basic and acidic residues" evidence="1">
    <location>
        <begin position="89"/>
        <end position="98"/>
    </location>
</feature>
<dbReference type="EMBL" id="KI658364">
    <property type="protein sequence ID" value="ETN82838.1"/>
    <property type="molecule type" value="Genomic_DNA"/>
</dbReference>
<dbReference type="AlphaFoldDB" id="W2TM72"/>
<evidence type="ECO:0000313" key="2">
    <source>
        <dbReference type="EMBL" id="ETN82838.1"/>
    </source>
</evidence>
<dbReference type="KEGG" id="nai:NECAME_07729"/>
<feature type="region of interest" description="Disordered" evidence="1">
    <location>
        <begin position="67"/>
        <end position="98"/>
    </location>
</feature>
<gene>
    <name evidence="2" type="ORF">NECAME_07729</name>
</gene>
<organism evidence="2 3">
    <name type="scientific">Necator americanus</name>
    <name type="common">Human hookworm</name>
    <dbReference type="NCBI Taxonomy" id="51031"/>
    <lineage>
        <taxon>Eukaryota</taxon>
        <taxon>Metazoa</taxon>
        <taxon>Ecdysozoa</taxon>
        <taxon>Nematoda</taxon>
        <taxon>Chromadorea</taxon>
        <taxon>Rhabditida</taxon>
        <taxon>Rhabditina</taxon>
        <taxon>Rhabditomorpha</taxon>
        <taxon>Strongyloidea</taxon>
        <taxon>Ancylostomatidae</taxon>
        <taxon>Bunostominae</taxon>
        <taxon>Necator</taxon>
    </lineage>
</organism>
<accession>W2TM72</accession>
<proteinExistence type="predicted"/>
<name>W2TM72_NECAM</name>
<reference evidence="3" key="1">
    <citation type="journal article" date="2014" name="Nat. Genet.">
        <title>Genome of the human hookworm Necator americanus.</title>
        <authorList>
            <person name="Tang Y.T."/>
            <person name="Gao X."/>
            <person name="Rosa B.A."/>
            <person name="Abubucker S."/>
            <person name="Hallsworth-Pepin K."/>
            <person name="Martin J."/>
            <person name="Tyagi R."/>
            <person name="Heizer E."/>
            <person name="Zhang X."/>
            <person name="Bhonagiri-Palsikar V."/>
            <person name="Minx P."/>
            <person name="Warren W.C."/>
            <person name="Wang Q."/>
            <person name="Zhan B."/>
            <person name="Hotez P.J."/>
            <person name="Sternberg P.W."/>
            <person name="Dougall A."/>
            <person name="Gaze S.T."/>
            <person name="Mulvenna J."/>
            <person name="Sotillo J."/>
            <person name="Ranganathan S."/>
            <person name="Rabelo E.M."/>
            <person name="Wilson R.K."/>
            <person name="Felgner P.L."/>
            <person name="Bethony J."/>
            <person name="Hawdon J.M."/>
            <person name="Gasser R.B."/>
            <person name="Loukas A."/>
            <person name="Mitreva M."/>
        </authorList>
    </citation>
    <scope>NUCLEOTIDE SEQUENCE [LARGE SCALE GENOMIC DNA]</scope>
</reference>
<feature type="compositionally biased region" description="Basic and acidic residues" evidence="1">
    <location>
        <begin position="1"/>
        <end position="20"/>
    </location>
</feature>
<protein>
    <submittedName>
        <fullName evidence="2">Uncharacterized protein</fullName>
    </submittedName>
</protein>
<keyword evidence="3" id="KW-1185">Reference proteome</keyword>
<sequence length="322" mass="36106">MRRLFREQEERKRKKMEQGLKRPGGTSGVTERMTKVAPPLPFKAEIRQLPTGEMYAVREWIYDRVRKSSPKRSVPKVPPSTEPSPALEMGEKQKSLSLQEIRKPSIEEMPAVREVGEPRDDVTDRDVSSLEPCDIESYIEQPNKSKFTYTALPSDSRIEAKEPLNVEGSIKLEDDGRSAKVVAYISELKNRQRDAMLSGRPVQTVIEEVEPLMMRSTSRLSCVRDMPDIASLEKVQKAKQKELGAGATVPKPVEEPQFTPIKSIECAQGDLAVELSELHDIVGRNGDGNIMGCPGINILDEEVLTAVLMDEEDDEGFYNVPL</sequence>
<dbReference type="OrthoDB" id="5855448at2759"/>
<dbReference type="Proteomes" id="UP000053676">
    <property type="component" value="Unassembled WGS sequence"/>
</dbReference>
<evidence type="ECO:0000256" key="1">
    <source>
        <dbReference type="SAM" id="MobiDB-lite"/>
    </source>
</evidence>